<evidence type="ECO:0000313" key="3">
    <source>
        <dbReference type="Proteomes" id="UP000641514"/>
    </source>
</evidence>
<keyword evidence="1" id="KW-0472">Membrane</keyword>
<gene>
    <name evidence="2" type="ORF">GCM10011410_29960</name>
</gene>
<comment type="caution">
    <text evidence="2">The sequence shown here is derived from an EMBL/GenBank/DDBJ whole genome shotgun (WGS) entry which is preliminary data.</text>
</comment>
<keyword evidence="3" id="KW-1185">Reference proteome</keyword>
<evidence type="ECO:0000256" key="1">
    <source>
        <dbReference type="SAM" id="Phobius"/>
    </source>
</evidence>
<dbReference type="EMBL" id="BMJH01000003">
    <property type="protein sequence ID" value="GGC74637.1"/>
    <property type="molecule type" value="Genomic_DNA"/>
</dbReference>
<dbReference type="Proteomes" id="UP000641514">
    <property type="component" value="Unassembled WGS sequence"/>
</dbReference>
<evidence type="ECO:0008006" key="4">
    <source>
        <dbReference type="Google" id="ProtNLM"/>
    </source>
</evidence>
<organism evidence="2 3">
    <name type="scientific">Hoyosella rhizosphaerae</name>
    <dbReference type="NCBI Taxonomy" id="1755582"/>
    <lineage>
        <taxon>Bacteria</taxon>
        <taxon>Bacillati</taxon>
        <taxon>Actinomycetota</taxon>
        <taxon>Actinomycetes</taxon>
        <taxon>Mycobacteriales</taxon>
        <taxon>Hoyosellaceae</taxon>
        <taxon>Hoyosella</taxon>
    </lineage>
</organism>
<reference evidence="2" key="2">
    <citation type="submission" date="2020-09" db="EMBL/GenBank/DDBJ databases">
        <authorList>
            <person name="Sun Q."/>
            <person name="Zhou Y."/>
        </authorList>
    </citation>
    <scope>NUCLEOTIDE SEQUENCE</scope>
    <source>
        <strain evidence="2">CGMCC 1.15478</strain>
    </source>
</reference>
<sequence length="270" mass="29150">MYLTGAQWELMKTTPITPPRRNRRTATIAIFVVGFLFVGLAAVAVGSEIYLRKRVSDCMAQSMTYSIGSPVEIEMSRKPMVWQLIDGKTPYITISTVEDRVGDAEGMSMDLRLNDVESLSDGPVANTVQSSSAEVRWTAQGILATLQQQGVLAVVSSVVPNEQDQTLNVQIVGAILGVTIKPSVANGALDLEVVEANILGFRIPREIPQMIIGTIGSQLAEFPLDMQAKDVAVTNDGIVLQLEGGYTEIERVDPADADIPSELEEACTLV</sequence>
<protein>
    <recommendedName>
        <fullName evidence="4">DUF2993 domain-containing protein</fullName>
    </recommendedName>
</protein>
<proteinExistence type="predicted"/>
<feature type="transmembrane region" description="Helical" evidence="1">
    <location>
        <begin position="28"/>
        <end position="51"/>
    </location>
</feature>
<dbReference type="InterPro" id="IPR021373">
    <property type="entry name" value="DUF2993"/>
</dbReference>
<accession>A0A916UJU2</accession>
<dbReference type="Pfam" id="PF11209">
    <property type="entry name" value="LmeA"/>
    <property type="match status" value="1"/>
</dbReference>
<reference evidence="2" key="1">
    <citation type="journal article" date="2014" name="Int. J. Syst. Evol. Microbiol.">
        <title>Complete genome sequence of Corynebacterium casei LMG S-19264T (=DSM 44701T), isolated from a smear-ripened cheese.</title>
        <authorList>
            <consortium name="US DOE Joint Genome Institute (JGI-PGF)"/>
            <person name="Walter F."/>
            <person name="Albersmeier A."/>
            <person name="Kalinowski J."/>
            <person name="Ruckert C."/>
        </authorList>
    </citation>
    <scope>NUCLEOTIDE SEQUENCE</scope>
    <source>
        <strain evidence="2">CGMCC 1.15478</strain>
    </source>
</reference>
<keyword evidence="1" id="KW-1133">Transmembrane helix</keyword>
<evidence type="ECO:0000313" key="2">
    <source>
        <dbReference type="EMBL" id="GGC74637.1"/>
    </source>
</evidence>
<keyword evidence="1" id="KW-0812">Transmembrane</keyword>
<dbReference type="AlphaFoldDB" id="A0A916UJU2"/>
<name>A0A916UJU2_9ACTN</name>